<gene>
    <name evidence="2" type="ORF">AO440_001415</name>
</gene>
<dbReference type="GO" id="GO:0006641">
    <property type="term" value="P:triglyceride metabolic process"/>
    <property type="evidence" value="ECO:0007669"/>
    <property type="project" value="EnsemblFungi"/>
</dbReference>
<protein>
    <submittedName>
        <fullName evidence="2">Monoglyceride lipase</fullName>
    </submittedName>
</protein>
<dbReference type="VEuPathDB" id="FungiDB:GWK60_F07073"/>
<dbReference type="Gene3D" id="3.40.50.1820">
    <property type="entry name" value="alpha/beta hydrolase"/>
    <property type="match status" value="1"/>
</dbReference>
<dbReference type="InterPro" id="IPR022742">
    <property type="entry name" value="Hydrolase_4"/>
</dbReference>
<evidence type="ECO:0000313" key="2">
    <source>
        <dbReference type="EMBL" id="KTB00031.1"/>
    </source>
</evidence>
<accession>A0A0W0DV73</accession>
<dbReference type="VEuPathDB" id="FungiDB:B1J91_F07535g"/>
<dbReference type="VEuPathDB" id="FungiDB:CAGL0F07535g"/>
<dbReference type="InterPro" id="IPR051044">
    <property type="entry name" value="MAG_DAG_Lipase"/>
</dbReference>
<dbReference type="EMBL" id="LLZZ01000141">
    <property type="protein sequence ID" value="KTB00031.1"/>
    <property type="molecule type" value="Genomic_DNA"/>
</dbReference>
<evidence type="ECO:0000259" key="1">
    <source>
        <dbReference type="Pfam" id="PF12146"/>
    </source>
</evidence>
<dbReference type="PhylomeDB" id="A0A0W0DV73"/>
<evidence type="ECO:0000313" key="3">
    <source>
        <dbReference type="Proteomes" id="UP000054886"/>
    </source>
</evidence>
<proteinExistence type="predicted"/>
<dbReference type="GO" id="GO:0005811">
    <property type="term" value="C:lipid droplet"/>
    <property type="evidence" value="ECO:0007669"/>
    <property type="project" value="EnsemblFungi"/>
</dbReference>
<feature type="domain" description="Serine aminopeptidase S33" evidence="1">
    <location>
        <begin position="35"/>
        <end position="286"/>
    </location>
</feature>
<dbReference type="VEuPathDB" id="FungiDB:GVI51_F07095"/>
<reference evidence="2 3" key="1">
    <citation type="submission" date="2015-10" db="EMBL/GenBank/DDBJ databases">
        <title>Draft genomes sequences of Candida glabrata isolates 1A, 1B, 2A, 2B, 3A and 3B.</title>
        <authorList>
            <person name="Haavelsrud O.E."/>
            <person name="Gaustad P."/>
        </authorList>
    </citation>
    <scope>NUCLEOTIDE SEQUENCE [LARGE SCALE GENOMIC DNA]</scope>
    <source>
        <strain evidence="2">910700640</strain>
    </source>
</reference>
<dbReference type="OMA" id="QNAQNLW"/>
<dbReference type="Proteomes" id="UP000054886">
    <property type="component" value="Unassembled WGS sequence"/>
</dbReference>
<sequence>MAEYPYKLRTKEPELKYEEFNGAKFAYVLWPSEGAPKARVLLVHGFGEYTKINHRLMDHLALAGYESFTFDQRGAGLTSPGKQKGITNEYHTFNDLDHFVAKNLLECKEKDIPLFLWGHSMGGGIILNYASKGKHRDQVSGYIASGPLIILHPHSSPNKITQWLSPVLAKCLTKTRIDTGLDLEGITSDPRYRKFLENDKPMSVPLYGSFGQIYDFLERGKRLYNDQDGFVSRKYPRDKPLFIQHGKDDTINDPQGSQKYYDMCPAQDKTLRIYDHARHSILSLEKDELFAPIFNDLQAWLDEHSQARIKSKL</sequence>
<comment type="caution">
    <text evidence="2">The sequence shown here is derived from an EMBL/GenBank/DDBJ whole genome shotgun (WGS) entry which is preliminary data.</text>
</comment>
<dbReference type="GO" id="GO:0016020">
    <property type="term" value="C:membrane"/>
    <property type="evidence" value="ECO:0007669"/>
    <property type="project" value="EnsemblFungi"/>
</dbReference>
<dbReference type="AlphaFoldDB" id="A0A0W0DV73"/>
<dbReference type="SUPFAM" id="SSF53474">
    <property type="entry name" value="alpha/beta-Hydrolases"/>
    <property type="match status" value="1"/>
</dbReference>
<dbReference type="Pfam" id="PF12146">
    <property type="entry name" value="Hydrolase_4"/>
    <property type="match status" value="1"/>
</dbReference>
<dbReference type="PANTHER" id="PTHR11614">
    <property type="entry name" value="PHOSPHOLIPASE-RELATED"/>
    <property type="match status" value="1"/>
</dbReference>
<dbReference type="InterPro" id="IPR029058">
    <property type="entry name" value="AB_hydrolase_fold"/>
</dbReference>
<organism evidence="2 3">
    <name type="scientific">Candida glabrata</name>
    <name type="common">Yeast</name>
    <name type="synonym">Torulopsis glabrata</name>
    <dbReference type="NCBI Taxonomy" id="5478"/>
    <lineage>
        <taxon>Eukaryota</taxon>
        <taxon>Fungi</taxon>
        <taxon>Dikarya</taxon>
        <taxon>Ascomycota</taxon>
        <taxon>Saccharomycotina</taxon>
        <taxon>Saccharomycetes</taxon>
        <taxon>Saccharomycetales</taxon>
        <taxon>Saccharomycetaceae</taxon>
        <taxon>Nakaseomyces</taxon>
    </lineage>
</organism>
<name>A0A0W0DV73_CANGB</name>
<dbReference type="GO" id="GO:0047372">
    <property type="term" value="F:monoacylglycerol lipase activity"/>
    <property type="evidence" value="ECO:0007669"/>
    <property type="project" value="EnsemblFungi"/>
</dbReference>